<evidence type="ECO:0000256" key="2">
    <source>
        <dbReference type="ARBA" id="ARBA00022833"/>
    </source>
</evidence>
<dbReference type="InterPro" id="IPR011032">
    <property type="entry name" value="GroES-like_sf"/>
</dbReference>
<protein>
    <recommendedName>
        <fullName evidence="5">Alcohol dehydrogenase</fullName>
    </recommendedName>
</protein>
<dbReference type="EMBL" id="JARYMX010000004">
    <property type="protein sequence ID" value="KAJ9553855.1"/>
    <property type="molecule type" value="Genomic_DNA"/>
</dbReference>
<comment type="caution">
    <text evidence="3">The sequence shown here is derived from an EMBL/GenBank/DDBJ whole genome shotgun (WGS) entry which is preliminary data.</text>
</comment>
<organism evidence="3 4">
    <name type="scientific">Centaurea solstitialis</name>
    <name type="common">yellow star-thistle</name>
    <dbReference type="NCBI Taxonomy" id="347529"/>
    <lineage>
        <taxon>Eukaryota</taxon>
        <taxon>Viridiplantae</taxon>
        <taxon>Streptophyta</taxon>
        <taxon>Embryophyta</taxon>
        <taxon>Tracheophyta</taxon>
        <taxon>Spermatophyta</taxon>
        <taxon>Magnoliopsida</taxon>
        <taxon>eudicotyledons</taxon>
        <taxon>Gunneridae</taxon>
        <taxon>Pentapetalae</taxon>
        <taxon>asterids</taxon>
        <taxon>campanulids</taxon>
        <taxon>Asterales</taxon>
        <taxon>Asteraceae</taxon>
        <taxon>Carduoideae</taxon>
        <taxon>Cardueae</taxon>
        <taxon>Centaureinae</taxon>
        <taxon>Centaurea</taxon>
    </lineage>
</organism>
<dbReference type="GO" id="GO:0005829">
    <property type="term" value="C:cytosol"/>
    <property type="evidence" value="ECO:0007669"/>
    <property type="project" value="TreeGrafter"/>
</dbReference>
<proteinExistence type="predicted"/>
<dbReference type="GO" id="GO:0008270">
    <property type="term" value="F:zinc ion binding"/>
    <property type="evidence" value="ECO:0007669"/>
    <property type="project" value="TreeGrafter"/>
</dbReference>
<evidence type="ECO:0000313" key="4">
    <source>
        <dbReference type="Proteomes" id="UP001172457"/>
    </source>
</evidence>
<reference evidence="3" key="1">
    <citation type="submission" date="2023-03" db="EMBL/GenBank/DDBJ databases">
        <title>Chromosome-scale reference genome and RAD-based genetic map of yellow starthistle (Centaurea solstitialis) reveal putative structural variation and QTLs associated with invader traits.</title>
        <authorList>
            <person name="Reatini B."/>
            <person name="Cang F.A."/>
            <person name="Jiang Q."/>
            <person name="Mckibben M.T.W."/>
            <person name="Barker M.S."/>
            <person name="Rieseberg L.H."/>
            <person name="Dlugosch K.M."/>
        </authorList>
    </citation>
    <scope>NUCLEOTIDE SEQUENCE</scope>
    <source>
        <strain evidence="3">CAN-66</strain>
        <tissue evidence="3">Leaf</tissue>
    </source>
</reference>
<name>A0AA38TFL7_9ASTR</name>
<dbReference type="Proteomes" id="UP001172457">
    <property type="component" value="Chromosome 4"/>
</dbReference>
<dbReference type="AlphaFoldDB" id="A0AA38TFL7"/>
<accession>A0AA38TFL7</accession>
<dbReference type="Gene3D" id="3.90.180.10">
    <property type="entry name" value="Medium-chain alcohol dehydrogenases, catalytic domain"/>
    <property type="match status" value="1"/>
</dbReference>
<dbReference type="PANTHER" id="PTHR43880:SF7">
    <property type="entry name" value="ALCOHOL DEHYDROGENASE-LIKE 7"/>
    <property type="match status" value="1"/>
</dbReference>
<gene>
    <name evidence="3" type="ORF">OSB04_017900</name>
</gene>
<sequence length="80" mass="8520">MDGKTSSNTAGKPIRCKAAIVRKPGEPLVIEEVIVAPPNPCEVRIKIICTSLSNSDVAFRKMEHAPGGIFPRILGHEAVG</sequence>
<keyword evidence="4" id="KW-1185">Reference proteome</keyword>
<dbReference type="GO" id="GO:0046294">
    <property type="term" value="P:formaldehyde catabolic process"/>
    <property type="evidence" value="ECO:0007669"/>
    <property type="project" value="TreeGrafter"/>
</dbReference>
<keyword evidence="1" id="KW-0479">Metal-binding</keyword>
<dbReference type="GO" id="GO:0051903">
    <property type="term" value="F:S-(hydroxymethyl)glutathione dehydrogenase [NAD(P)+] activity"/>
    <property type="evidence" value="ECO:0007669"/>
    <property type="project" value="TreeGrafter"/>
</dbReference>
<keyword evidence="2" id="KW-0862">Zinc</keyword>
<evidence type="ECO:0000256" key="1">
    <source>
        <dbReference type="ARBA" id="ARBA00022723"/>
    </source>
</evidence>
<dbReference type="PANTHER" id="PTHR43880">
    <property type="entry name" value="ALCOHOL DEHYDROGENASE"/>
    <property type="match status" value="1"/>
</dbReference>
<evidence type="ECO:0008006" key="5">
    <source>
        <dbReference type="Google" id="ProtNLM"/>
    </source>
</evidence>
<evidence type="ECO:0000313" key="3">
    <source>
        <dbReference type="EMBL" id="KAJ9553855.1"/>
    </source>
</evidence>
<dbReference type="SUPFAM" id="SSF50129">
    <property type="entry name" value="GroES-like"/>
    <property type="match status" value="1"/>
</dbReference>